<proteinExistence type="predicted"/>
<reference evidence="1" key="1">
    <citation type="submission" date="2023-06" db="EMBL/GenBank/DDBJ databases">
        <title>Uncultivated large filamentous bacteria from sulfidic sediments reveal new species and different genomic features in energy metabolism and defense.</title>
        <authorList>
            <person name="Fonseca A."/>
        </authorList>
    </citation>
    <scope>NUCLEOTIDE SEQUENCE</scope>
    <source>
        <strain evidence="1">HSG4</strain>
    </source>
</reference>
<keyword evidence="2" id="KW-1185">Reference proteome</keyword>
<organism evidence="1 2">
    <name type="scientific">Candidatus Marithioploca araucensis</name>
    <dbReference type="NCBI Taxonomy" id="70273"/>
    <lineage>
        <taxon>Bacteria</taxon>
        <taxon>Pseudomonadati</taxon>
        <taxon>Pseudomonadota</taxon>
        <taxon>Gammaproteobacteria</taxon>
        <taxon>Thiotrichales</taxon>
        <taxon>Thiotrichaceae</taxon>
        <taxon>Candidatus Marithioploca</taxon>
    </lineage>
</organism>
<gene>
    <name evidence="1" type="ORF">QUF54_05720</name>
</gene>
<dbReference type="EMBL" id="JAUCGM010000309">
    <property type="protein sequence ID" value="MDM8562835.1"/>
    <property type="molecule type" value="Genomic_DNA"/>
</dbReference>
<accession>A0ABT7VTD8</accession>
<dbReference type="Proteomes" id="UP001171945">
    <property type="component" value="Unassembled WGS sequence"/>
</dbReference>
<sequence>MTRANPFFILGKDSQLLTRGYVGKGGHIHIGADHFIESATSLIDASSKFGRDGEVWINASEEDFNKDLTLSKDLPVENLSLNRCAGFSIKDLSRFLVIARDTLPTAPSDLRTHLYVPQ</sequence>
<evidence type="ECO:0000313" key="1">
    <source>
        <dbReference type="EMBL" id="MDM8562835.1"/>
    </source>
</evidence>
<protein>
    <submittedName>
        <fullName evidence="1">Uncharacterized protein</fullName>
    </submittedName>
</protein>
<name>A0ABT7VTD8_9GAMM</name>
<comment type="caution">
    <text evidence="1">The sequence shown here is derived from an EMBL/GenBank/DDBJ whole genome shotgun (WGS) entry which is preliminary data.</text>
</comment>
<evidence type="ECO:0000313" key="2">
    <source>
        <dbReference type="Proteomes" id="UP001171945"/>
    </source>
</evidence>